<dbReference type="OMA" id="EDILWHH"/>
<dbReference type="PANTHER" id="PTHR11736:SF14">
    <property type="entry name" value="NSE3 HOMOLOG, SMC5-SMC6 COMPLEX COMPONENT"/>
    <property type="match status" value="1"/>
</dbReference>
<sequence>MDDDGADDVDRAPASNSAYVGVRDADVGELSQRYTQRAEEASGALGNRAEHLSAEERDRLTSEVMRYVLFASHRDQGAPIQRTKISDAMSAIGGAGGRARAGSYIVALAQKKFLEIFGYEMVECSRAQSKNKKPAKTLEQANTAPAKCFALRSVLPAQMRRKFVDDPKSAPARGFTLVVAALIQISSGCIREDALFEQLKVLGINDDVRETHAELGSVDALLQSLVKRRVFLRERTSHDDPSLGYSYELAEGAEAMIGYENIDKFVNEIMRSQVAVN</sequence>
<dbReference type="Gene3D" id="1.10.10.1210">
    <property type="entry name" value="MAGE homology domain, winged helix WH2 motif"/>
    <property type="match status" value="1"/>
</dbReference>
<dbReference type="KEGG" id="ota:OT_ostta05g04810"/>
<dbReference type="EMBL" id="KZ155776">
    <property type="protein sequence ID" value="OUS47735.1"/>
    <property type="molecule type" value="Genomic_DNA"/>
</dbReference>
<dbReference type="Pfam" id="PF01454">
    <property type="entry name" value="MAGE"/>
    <property type="match status" value="1"/>
</dbReference>
<dbReference type="InterPro" id="IPR002190">
    <property type="entry name" value="MHD_dom"/>
</dbReference>
<name>A0A1Y5ILA6_OSTTA</name>
<dbReference type="SMART" id="SM01373">
    <property type="entry name" value="MAGE"/>
    <property type="match status" value="1"/>
</dbReference>
<protein>
    <submittedName>
        <fullName evidence="3">MAGE-8 antigen-like protein</fullName>
    </submittedName>
</protein>
<dbReference type="OrthoDB" id="205198at2759"/>
<dbReference type="Proteomes" id="UP000195557">
    <property type="component" value="Unassembled WGS sequence"/>
</dbReference>
<proteinExistence type="predicted"/>
<evidence type="ECO:0000313" key="3">
    <source>
        <dbReference type="EMBL" id="OUS47735.1"/>
    </source>
</evidence>
<dbReference type="InterPro" id="IPR041899">
    <property type="entry name" value="MAGE_WH2"/>
</dbReference>
<dbReference type="AlphaFoldDB" id="A0A1Y5ILA6"/>
<dbReference type="InterPro" id="IPR037445">
    <property type="entry name" value="MAGE"/>
</dbReference>
<dbReference type="RefSeq" id="XP_003079594.2">
    <property type="nucleotide sequence ID" value="XM_003079546.2"/>
</dbReference>
<feature type="domain" description="MAGE" evidence="2">
    <location>
        <begin position="64"/>
        <end position="262"/>
    </location>
</feature>
<dbReference type="PANTHER" id="PTHR11736">
    <property type="entry name" value="MELANOMA-ASSOCIATED ANTIGEN MAGE ANTIGEN"/>
    <property type="match status" value="1"/>
</dbReference>
<reference evidence="3" key="1">
    <citation type="submission" date="2017-04" db="EMBL/GenBank/DDBJ databases">
        <title>Population genomics of picophytoplankton unveils novel chromosome hypervariability.</title>
        <authorList>
            <consortium name="DOE Joint Genome Institute"/>
            <person name="Blanc-Mathieu R."/>
            <person name="Krasovec M."/>
            <person name="Hebrard M."/>
            <person name="Yau S."/>
            <person name="Desgranges E."/>
            <person name="Martin J."/>
            <person name="Schackwitz W."/>
            <person name="Kuo A."/>
            <person name="Salin G."/>
            <person name="Donnadieu C."/>
            <person name="Desdevises Y."/>
            <person name="Sanchez-Ferandin S."/>
            <person name="Moreau H."/>
            <person name="Rivals E."/>
            <person name="Grigoriev I.V."/>
            <person name="Grimsley N."/>
            <person name="Eyre-Walker A."/>
            <person name="Piganeau G."/>
        </authorList>
    </citation>
    <scope>NUCLEOTIDE SEQUENCE [LARGE SCALE GENOMIC DNA]</scope>
    <source>
        <strain evidence="3">RCC 1115</strain>
    </source>
</reference>
<dbReference type="Gene3D" id="1.10.10.1200">
    <property type="entry name" value="MAGE homology domain, winged helix WH1 motif"/>
    <property type="match status" value="1"/>
</dbReference>
<dbReference type="eggNOG" id="KOG4562">
    <property type="taxonomic scope" value="Eukaryota"/>
</dbReference>
<feature type="region of interest" description="Disordered" evidence="1">
    <location>
        <begin position="1"/>
        <end position="20"/>
    </location>
</feature>
<dbReference type="GO" id="GO:0005634">
    <property type="term" value="C:nucleus"/>
    <property type="evidence" value="ECO:0007669"/>
    <property type="project" value="TreeGrafter"/>
</dbReference>
<evidence type="ECO:0000256" key="1">
    <source>
        <dbReference type="SAM" id="MobiDB-lite"/>
    </source>
</evidence>
<evidence type="ECO:0000259" key="2">
    <source>
        <dbReference type="SMART" id="SM01373"/>
    </source>
</evidence>
<organism evidence="3">
    <name type="scientific">Ostreococcus tauri</name>
    <name type="common">Marine green alga</name>
    <dbReference type="NCBI Taxonomy" id="70448"/>
    <lineage>
        <taxon>Eukaryota</taxon>
        <taxon>Viridiplantae</taxon>
        <taxon>Chlorophyta</taxon>
        <taxon>Mamiellophyceae</taxon>
        <taxon>Mamiellales</taxon>
        <taxon>Bathycoccaceae</taxon>
        <taxon>Ostreococcus</taxon>
    </lineage>
</organism>
<dbReference type="InterPro" id="IPR041898">
    <property type="entry name" value="MAGE_WH1"/>
</dbReference>
<gene>
    <name evidence="3" type="ORF">BE221DRAFT_197644</name>
</gene>
<accession>A0A1Y5ILA6</accession>